<dbReference type="InterPro" id="IPR006311">
    <property type="entry name" value="TAT_signal"/>
</dbReference>
<dbReference type="CDD" id="cd01536">
    <property type="entry name" value="PBP1_ABC_sugar_binding-like"/>
    <property type="match status" value="1"/>
</dbReference>
<accession>A0ABW3VKY0</accession>
<protein>
    <submittedName>
        <fullName evidence="5">Sugar ABC transporter substrate-binding protein</fullName>
    </submittedName>
</protein>
<sequence length="356" mass="36547">MPIPGRRTAGPSALLAASLERRRFLRLGAAGTALGALGLTGLVQACGSPDGPSTATGSGGGGTKVIGISLNVANAYSSYVAEGVYQALKGGGYDARIAVNNANSTTELTSIQNLVSAGIAGLVVLPVNADTAANAAKLCAGKGIPCGIAQWPTKTADAPATAIAWADWTQKGRDMGEYITAHARPGKLIVVQAILGQQYTELIDAGLDESLAGSGFTVAVREQGFYDRTKATNIVQSGLQAHPDATGILTYAASMGDGVAQYLQSIKKSDVVHVSSDCDEEMLTWLRTPYLAATSFHSAAQSGLLVAQAVRTKIEGGSPTFLNELTLATATGDNIGDVIATTPFEYPEFAGKVTVQ</sequence>
<dbReference type="RefSeq" id="WP_346093201.1">
    <property type="nucleotide sequence ID" value="NZ_BAABKS010000074.1"/>
</dbReference>
<reference evidence="6" key="1">
    <citation type="journal article" date="2019" name="Int. J. Syst. Evol. Microbiol.">
        <title>The Global Catalogue of Microorganisms (GCM) 10K type strain sequencing project: providing services to taxonomists for standard genome sequencing and annotation.</title>
        <authorList>
            <consortium name="The Broad Institute Genomics Platform"/>
            <consortium name="The Broad Institute Genome Sequencing Center for Infectious Disease"/>
            <person name="Wu L."/>
            <person name="Ma J."/>
        </authorList>
    </citation>
    <scope>NUCLEOTIDE SEQUENCE [LARGE SCALE GENOMIC DNA]</scope>
    <source>
        <strain evidence="6">CCUG 49018</strain>
    </source>
</reference>
<dbReference type="Gene3D" id="3.40.50.2300">
    <property type="match status" value="2"/>
</dbReference>
<dbReference type="EMBL" id="JBHTMB010000161">
    <property type="protein sequence ID" value="MFD1235420.1"/>
    <property type="molecule type" value="Genomic_DNA"/>
</dbReference>
<keyword evidence="6" id="KW-1185">Reference proteome</keyword>
<comment type="caution">
    <text evidence="5">The sequence shown here is derived from an EMBL/GenBank/DDBJ whole genome shotgun (WGS) entry which is preliminary data.</text>
</comment>
<comment type="subcellular location">
    <subcellularLocation>
        <location evidence="1">Cell envelope</location>
    </subcellularLocation>
</comment>
<evidence type="ECO:0000313" key="5">
    <source>
        <dbReference type="EMBL" id="MFD1235420.1"/>
    </source>
</evidence>
<evidence type="ECO:0000256" key="1">
    <source>
        <dbReference type="ARBA" id="ARBA00004196"/>
    </source>
</evidence>
<gene>
    <name evidence="5" type="ORF">ACFQ34_19205</name>
</gene>
<dbReference type="Proteomes" id="UP001597182">
    <property type="component" value="Unassembled WGS sequence"/>
</dbReference>
<dbReference type="SUPFAM" id="SSF53822">
    <property type="entry name" value="Periplasmic binding protein-like I"/>
    <property type="match status" value="1"/>
</dbReference>
<dbReference type="PROSITE" id="PS51318">
    <property type="entry name" value="TAT"/>
    <property type="match status" value="1"/>
</dbReference>
<keyword evidence="3" id="KW-0732">Signal</keyword>
<organism evidence="5 6">
    <name type="scientific">Pseudonocardia benzenivorans</name>
    <dbReference type="NCBI Taxonomy" id="228005"/>
    <lineage>
        <taxon>Bacteria</taxon>
        <taxon>Bacillati</taxon>
        <taxon>Actinomycetota</taxon>
        <taxon>Actinomycetes</taxon>
        <taxon>Pseudonocardiales</taxon>
        <taxon>Pseudonocardiaceae</taxon>
        <taxon>Pseudonocardia</taxon>
    </lineage>
</organism>
<feature type="domain" description="Periplasmic binding protein" evidence="4">
    <location>
        <begin position="73"/>
        <end position="316"/>
    </location>
</feature>
<dbReference type="PANTHER" id="PTHR46847">
    <property type="entry name" value="D-ALLOSE-BINDING PERIPLASMIC PROTEIN-RELATED"/>
    <property type="match status" value="1"/>
</dbReference>
<evidence type="ECO:0000256" key="3">
    <source>
        <dbReference type="ARBA" id="ARBA00022729"/>
    </source>
</evidence>
<evidence type="ECO:0000259" key="4">
    <source>
        <dbReference type="Pfam" id="PF13407"/>
    </source>
</evidence>
<dbReference type="InterPro" id="IPR025997">
    <property type="entry name" value="SBP_2_dom"/>
</dbReference>
<dbReference type="InterPro" id="IPR028082">
    <property type="entry name" value="Peripla_BP_I"/>
</dbReference>
<proteinExistence type="inferred from homology"/>
<dbReference type="Pfam" id="PF13407">
    <property type="entry name" value="Peripla_BP_4"/>
    <property type="match status" value="1"/>
</dbReference>
<dbReference type="PANTHER" id="PTHR46847:SF1">
    <property type="entry name" value="D-ALLOSE-BINDING PERIPLASMIC PROTEIN-RELATED"/>
    <property type="match status" value="1"/>
</dbReference>
<evidence type="ECO:0000313" key="6">
    <source>
        <dbReference type="Proteomes" id="UP001597182"/>
    </source>
</evidence>
<name>A0ABW3VKY0_9PSEU</name>
<evidence type="ECO:0000256" key="2">
    <source>
        <dbReference type="ARBA" id="ARBA00007639"/>
    </source>
</evidence>
<comment type="similarity">
    <text evidence="2">Belongs to the bacterial solute-binding protein 2 family.</text>
</comment>